<dbReference type="STRING" id="1838280.A6M21_17195"/>
<dbReference type="Pfam" id="PF01522">
    <property type="entry name" value="Polysacc_deac_1"/>
    <property type="match status" value="1"/>
</dbReference>
<gene>
    <name evidence="4" type="ORF">A6M21_17195</name>
</gene>
<dbReference type="GO" id="GO:0005576">
    <property type="term" value="C:extracellular region"/>
    <property type="evidence" value="ECO:0007669"/>
    <property type="project" value="UniProtKB-SubCell"/>
</dbReference>
<dbReference type="CDD" id="cd10969">
    <property type="entry name" value="CE4_Ecf1_like_5s"/>
    <property type="match status" value="1"/>
</dbReference>
<dbReference type="GO" id="GO:0005975">
    <property type="term" value="P:carbohydrate metabolic process"/>
    <property type="evidence" value="ECO:0007669"/>
    <property type="project" value="InterPro"/>
</dbReference>
<name>A0A1B7LHG2_9FIRM</name>
<dbReference type="Proteomes" id="UP000078532">
    <property type="component" value="Unassembled WGS sequence"/>
</dbReference>
<dbReference type="InterPro" id="IPR051398">
    <property type="entry name" value="Polysacch_Deacetylase"/>
</dbReference>
<organism evidence="4 5">
    <name type="scientific">Desulfotomaculum copahuensis</name>
    <dbReference type="NCBI Taxonomy" id="1838280"/>
    <lineage>
        <taxon>Bacteria</taxon>
        <taxon>Bacillati</taxon>
        <taxon>Bacillota</taxon>
        <taxon>Clostridia</taxon>
        <taxon>Eubacteriales</taxon>
        <taxon>Desulfotomaculaceae</taxon>
        <taxon>Desulfotomaculum</taxon>
    </lineage>
</organism>
<accession>A0A1B7LHG2</accession>
<dbReference type="RefSeq" id="WP_066666696.1">
    <property type="nucleotide sequence ID" value="NZ_LYVF01000051.1"/>
</dbReference>
<evidence type="ECO:0000256" key="1">
    <source>
        <dbReference type="ARBA" id="ARBA00004613"/>
    </source>
</evidence>
<dbReference type="GO" id="GO:0016810">
    <property type="term" value="F:hydrolase activity, acting on carbon-nitrogen (but not peptide) bonds"/>
    <property type="evidence" value="ECO:0007669"/>
    <property type="project" value="InterPro"/>
</dbReference>
<comment type="caution">
    <text evidence="4">The sequence shown here is derived from an EMBL/GenBank/DDBJ whole genome shotgun (WGS) entry which is preliminary data.</text>
</comment>
<evidence type="ECO:0000256" key="2">
    <source>
        <dbReference type="ARBA" id="ARBA00022729"/>
    </source>
</evidence>
<evidence type="ECO:0000313" key="5">
    <source>
        <dbReference type="Proteomes" id="UP000078532"/>
    </source>
</evidence>
<dbReference type="PANTHER" id="PTHR34216:SF3">
    <property type="entry name" value="POLY-BETA-1,6-N-ACETYL-D-GLUCOSAMINE N-DEACETYLASE"/>
    <property type="match status" value="1"/>
</dbReference>
<dbReference type="PROSITE" id="PS51677">
    <property type="entry name" value="NODB"/>
    <property type="match status" value="1"/>
</dbReference>
<dbReference type="PANTHER" id="PTHR34216">
    <property type="match status" value="1"/>
</dbReference>
<keyword evidence="2" id="KW-0732">Signal</keyword>
<comment type="subcellular location">
    <subcellularLocation>
        <location evidence="1">Secreted</location>
    </subcellularLocation>
</comment>
<proteinExistence type="predicted"/>
<sequence>MKRFFITLALLVVCLAAVAFWAAHDRRELLMQKLINSIPPQLFTPSKNFTYHDLVAVLMFHDISKTARSSSTITPALFDADLSMLASEGYHVIPAEQFARFLAGKSTVPDKAVVITFDDGYEAFYKYAYPQLLAHKMPATEFVIVGTIGPHGAPVAGWPEGNQIPKLSWAQLKEMQAHGMSFYSHSYNTHYAAVIVPGGKKAPALAYPVWLPREHRRETPAEYRTRVRYDLREAKEVLQDKLGRPVDQLAWPFGWTSPETVKLAQSLGYRYLYTIQEGMNGPRTNPAHIYRIEAGGPDISPRLLNAKIRKYAVIYNLKKHLKREI</sequence>
<evidence type="ECO:0000259" key="3">
    <source>
        <dbReference type="PROSITE" id="PS51677"/>
    </source>
</evidence>
<dbReference type="InterPro" id="IPR011330">
    <property type="entry name" value="Glyco_hydro/deAcase_b/a-brl"/>
</dbReference>
<dbReference type="SUPFAM" id="SSF88713">
    <property type="entry name" value="Glycoside hydrolase/deacetylase"/>
    <property type="match status" value="1"/>
</dbReference>
<dbReference type="EMBL" id="LYVF01000051">
    <property type="protein sequence ID" value="OAT85723.1"/>
    <property type="molecule type" value="Genomic_DNA"/>
</dbReference>
<evidence type="ECO:0000313" key="4">
    <source>
        <dbReference type="EMBL" id="OAT85723.1"/>
    </source>
</evidence>
<dbReference type="OrthoDB" id="9778320at2"/>
<feature type="domain" description="NodB homology" evidence="3">
    <location>
        <begin position="111"/>
        <end position="325"/>
    </location>
</feature>
<dbReference type="Gene3D" id="3.20.20.370">
    <property type="entry name" value="Glycoside hydrolase/deacetylase"/>
    <property type="match status" value="1"/>
</dbReference>
<dbReference type="AlphaFoldDB" id="A0A1B7LHG2"/>
<dbReference type="InterPro" id="IPR002509">
    <property type="entry name" value="NODB_dom"/>
</dbReference>
<reference evidence="4 5" key="1">
    <citation type="submission" date="2016-04" db="EMBL/GenBank/DDBJ databases">
        <authorList>
            <person name="Evans L.H."/>
            <person name="Alamgir A."/>
            <person name="Owens N."/>
            <person name="Weber N.D."/>
            <person name="Virtaneva K."/>
            <person name="Barbian K."/>
            <person name="Babar A."/>
            <person name="Rosenke K."/>
        </authorList>
    </citation>
    <scope>NUCLEOTIDE SEQUENCE [LARGE SCALE GENOMIC DNA]</scope>
    <source>
        <strain evidence="4 5">LMa1</strain>
    </source>
</reference>
<protein>
    <recommendedName>
        <fullName evidence="3">NodB homology domain-containing protein</fullName>
    </recommendedName>
</protein>
<keyword evidence="5" id="KW-1185">Reference proteome</keyword>